<dbReference type="EMBL" id="LJYG01000019">
    <property type="protein sequence ID" value="KRQ17037.1"/>
    <property type="molecule type" value="Genomic_DNA"/>
</dbReference>
<proteinExistence type="inferred from homology"/>
<dbReference type="InterPro" id="IPR028081">
    <property type="entry name" value="Leu-bd"/>
</dbReference>
<evidence type="ECO:0000313" key="5">
    <source>
        <dbReference type="Proteomes" id="UP000051936"/>
    </source>
</evidence>
<name>A0A0R3E9A6_9BRAD</name>
<keyword evidence="5" id="KW-1185">Reference proteome</keyword>
<feature type="domain" description="Leucine-binding protein" evidence="3">
    <location>
        <begin position="3"/>
        <end position="316"/>
    </location>
</feature>
<evidence type="ECO:0000256" key="2">
    <source>
        <dbReference type="ARBA" id="ARBA00022729"/>
    </source>
</evidence>
<keyword evidence="2" id="KW-0732">Signal</keyword>
<dbReference type="PANTHER" id="PTHR47628:SF1">
    <property type="entry name" value="ALIPHATIC AMIDASE EXPRESSION-REGULATING PROTEIN"/>
    <property type="match status" value="1"/>
</dbReference>
<evidence type="ECO:0000313" key="4">
    <source>
        <dbReference type="EMBL" id="KRQ17037.1"/>
    </source>
</evidence>
<dbReference type="Pfam" id="PF13458">
    <property type="entry name" value="Peripla_BP_6"/>
    <property type="match status" value="1"/>
</dbReference>
<comment type="similarity">
    <text evidence="1">Belongs to the leucine-binding protein family.</text>
</comment>
<sequence>MCTEFAVKELNAAGGLLSKQIVLKAYDCQSHIKKGLQYAQQAALRNAVMAVGALTGAAREATRPVLRKYKVPYFYGSSYEGDACEQNIFCCNTEGNQQVVLLVERSFKTLGNKLYYIASDYNAPRTFGARNQVMAKREGGKALADDYYPLDVTDFTAAIAKIRAAKPDFIHSFLVSGSSTSFYRQWAAAGMLKKNPLISIIFGGGQEHEILAPEEINGIYAVYNSFEELDTPRNKAWRAFLKRWVKVMHTSMARRSVDTIQSCRGAEAVNRANSFDRDAVMKAWGTGITWEGPGGKMVTDGATHHTTQDVRIIRVENRVWSLVATKEQIQPDSYGDGCDFFAQPDLTEFLMPQM</sequence>
<evidence type="ECO:0000256" key="1">
    <source>
        <dbReference type="ARBA" id="ARBA00010062"/>
    </source>
</evidence>
<reference evidence="4 5" key="1">
    <citation type="submission" date="2015-09" db="EMBL/GenBank/DDBJ databases">
        <title>Draft Genome Sequence of Bradyrhizobium manausense Strain BR 3351T, a Novel Symbiotic Nitrogen-Fixing Alphaproteobacterium Isolated from Brazilian Amazon Rain Forest.</title>
        <authorList>
            <person name="De Araujo J.L."/>
            <person name="Zilli J.E."/>
        </authorList>
    </citation>
    <scope>NUCLEOTIDE SEQUENCE [LARGE SCALE GENOMIC DNA]</scope>
    <source>
        <strain evidence="4 5">BR3351</strain>
    </source>
</reference>
<evidence type="ECO:0000259" key="3">
    <source>
        <dbReference type="Pfam" id="PF13458"/>
    </source>
</evidence>
<comment type="caution">
    <text evidence="4">The sequence shown here is derived from an EMBL/GenBank/DDBJ whole genome shotgun (WGS) entry which is preliminary data.</text>
</comment>
<dbReference type="Proteomes" id="UP000051936">
    <property type="component" value="Unassembled WGS sequence"/>
</dbReference>
<dbReference type="SUPFAM" id="SSF53822">
    <property type="entry name" value="Periplasmic binding protein-like I"/>
    <property type="match status" value="1"/>
</dbReference>
<dbReference type="AlphaFoldDB" id="A0A0R3E9A6"/>
<dbReference type="InterPro" id="IPR028082">
    <property type="entry name" value="Peripla_BP_I"/>
</dbReference>
<protein>
    <recommendedName>
        <fullName evidence="3">Leucine-binding protein domain-containing protein</fullName>
    </recommendedName>
</protein>
<dbReference type="PANTHER" id="PTHR47628">
    <property type="match status" value="1"/>
</dbReference>
<dbReference type="STRING" id="989370.AOQ71_04055"/>
<organism evidence="4 5">
    <name type="scientific">Bradyrhizobium manausense</name>
    <dbReference type="NCBI Taxonomy" id="989370"/>
    <lineage>
        <taxon>Bacteria</taxon>
        <taxon>Pseudomonadati</taxon>
        <taxon>Pseudomonadota</taxon>
        <taxon>Alphaproteobacteria</taxon>
        <taxon>Hyphomicrobiales</taxon>
        <taxon>Nitrobacteraceae</taxon>
        <taxon>Bradyrhizobium</taxon>
    </lineage>
</organism>
<dbReference type="Gene3D" id="3.40.50.2300">
    <property type="match status" value="2"/>
</dbReference>
<gene>
    <name evidence="4" type="ORF">AOQ71_04055</name>
</gene>
<accession>A0A0R3E9A6</accession>